<protein>
    <submittedName>
        <fullName evidence="2">Uncharacterized protein</fullName>
    </submittedName>
</protein>
<feature type="compositionally biased region" description="Acidic residues" evidence="1">
    <location>
        <begin position="100"/>
        <end position="118"/>
    </location>
</feature>
<evidence type="ECO:0000313" key="3">
    <source>
        <dbReference type="Proteomes" id="UP001211907"/>
    </source>
</evidence>
<keyword evidence="3" id="KW-1185">Reference proteome</keyword>
<dbReference type="AlphaFoldDB" id="A0AAD5XAA7"/>
<comment type="caution">
    <text evidence="2">The sequence shown here is derived from an EMBL/GenBank/DDBJ whole genome shotgun (WGS) entry which is preliminary data.</text>
</comment>
<feature type="non-terminal residue" evidence="2">
    <location>
        <position position="186"/>
    </location>
</feature>
<proteinExistence type="predicted"/>
<dbReference type="EMBL" id="JADGJH010004640">
    <property type="protein sequence ID" value="KAJ3085088.1"/>
    <property type="molecule type" value="Genomic_DNA"/>
</dbReference>
<name>A0AAD5XAA7_9FUNG</name>
<organism evidence="2 3">
    <name type="scientific">Physocladia obscura</name>
    <dbReference type="NCBI Taxonomy" id="109957"/>
    <lineage>
        <taxon>Eukaryota</taxon>
        <taxon>Fungi</taxon>
        <taxon>Fungi incertae sedis</taxon>
        <taxon>Chytridiomycota</taxon>
        <taxon>Chytridiomycota incertae sedis</taxon>
        <taxon>Chytridiomycetes</taxon>
        <taxon>Chytridiales</taxon>
        <taxon>Chytriomycetaceae</taxon>
        <taxon>Physocladia</taxon>
    </lineage>
</organism>
<evidence type="ECO:0000256" key="1">
    <source>
        <dbReference type="SAM" id="MobiDB-lite"/>
    </source>
</evidence>
<feature type="compositionally biased region" description="Gly residues" evidence="1">
    <location>
        <begin position="87"/>
        <end position="99"/>
    </location>
</feature>
<sequence>MSGGLMSRLGPAKAAKGKATTMAKGRADRGGSTRSEGMEEFVQCFERNDGPGLARCVALTLLAEGGGLAGEDAADGSDGLDDAMDGGGGMDLYEGIGGDGDGDGDGDADSAASGDDDDDAAADVRAVARAVLRARAAVRRTALVDGFHHYSVAVQLLNNAATLADAWVLAALFAAARSLYALAVAA</sequence>
<accession>A0AAD5XAA7</accession>
<evidence type="ECO:0000313" key="2">
    <source>
        <dbReference type="EMBL" id="KAJ3085088.1"/>
    </source>
</evidence>
<reference evidence="2" key="1">
    <citation type="submission" date="2020-05" db="EMBL/GenBank/DDBJ databases">
        <title>Phylogenomic resolution of chytrid fungi.</title>
        <authorList>
            <person name="Stajich J.E."/>
            <person name="Amses K."/>
            <person name="Simmons R."/>
            <person name="Seto K."/>
            <person name="Myers J."/>
            <person name="Bonds A."/>
            <person name="Quandt C.A."/>
            <person name="Barry K."/>
            <person name="Liu P."/>
            <person name="Grigoriev I."/>
            <person name="Longcore J.E."/>
            <person name="James T.Y."/>
        </authorList>
    </citation>
    <scope>NUCLEOTIDE SEQUENCE</scope>
    <source>
        <strain evidence="2">JEL0513</strain>
    </source>
</reference>
<feature type="compositionally biased region" description="Low complexity" evidence="1">
    <location>
        <begin position="12"/>
        <end position="24"/>
    </location>
</feature>
<feature type="region of interest" description="Disordered" evidence="1">
    <location>
        <begin position="87"/>
        <end position="118"/>
    </location>
</feature>
<dbReference type="Proteomes" id="UP001211907">
    <property type="component" value="Unassembled WGS sequence"/>
</dbReference>
<gene>
    <name evidence="2" type="ORF">HK100_009172</name>
</gene>
<feature type="region of interest" description="Disordered" evidence="1">
    <location>
        <begin position="1"/>
        <end position="35"/>
    </location>
</feature>